<dbReference type="InterPro" id="IPR033503">
    <property type="entry name" value="GW182_RRM"/>
</dbReference>
<dbReference type="GO" id="GO:0060213">
    <property type="term" value="P:positive regulation of nuclear-transcribed mRNA poly(A) tail shortening"/>
    <property type="evidence" value="ECO:0007669"/>
    <property type="project" value="TreeGrafter"/>
</dbReference>
<dbReference type="SUPFAM" id="SSF54928">
    <property type="entry name" value="RNA-binding domain, RBD"/>
    <property type="match status" value="1"/>
</dbReference>
<sequence>MLAANLPVCQYAGMPAQSNSNNGGANNNNSNTNNIKPNNSGSCNSGTIGPNSNNNNAGNTTSGVGLIGGGTSAAAAKNQLEQLNTMREALFSQDGWGCQHVNQDTNWEVPSSPEPTNKDPSAGPTMWKPTINNGTDLWELNLRNGGQPPTQPVQKTPWGHTPSSNLGGTWGEDDDGAESSSVWTGSSNNPTTAGNVGVAGVNTTSVGGNNPGNNAQWGQSNVGIVVGATSNTTGAVSGNIGNVSTVGGGTGVPGVNVSGNVNAASTSGSTGSNWGDSRELNSGGVSSTVNMRGVDPRDPMRGTSAAETRDLRLIDPRDPIRGDPRGISGRLNGTSEMWGQHHSIAHNQIPPMNKIVGPGVGVGGASVATGAVVAGGSVATGIGPGNINAINSVGISGNVNTHWGASSTVVGPKDMTSMTGKVTGWEEPSPPPQRRNIPNYDDGTSLWGQQSRVPGGSGSHWKDISDPMNRHLTRNTVGNQNTTNAVGGLGNSSGNGLGNNQGVINAPVVVGNANNPISGVGPQGRLSSGVGPGVGVNQHKPDNTMWVHASNPNVSARNNASWGDEVNHNVGPNSGVNWMDDKSNAGIGQLGVSVGGANSWNDPAPSWNKNQNKIPGGTSGWGASGGSDGTDLSADWNTHAAIVGKTQPKLGGVNVNISNLNTDVIKQSKQYRVLVENGFKKEDVERALINANMNIEEAADLLRAPISMDWRRHEDTMGSYGDHTNAGGTFAGRYPPTASQPNMPFPPNMLNNMSANSAGVSGNNTNLAALNSIQSLPVQKYLNPAPHNITSVPQAMNTAVTFGPGVANVSAAVNASSNSSSQPSAQQLRVLVQQIQLAVHSGYLSSQILSEPLPSSMLVLLYQLLTNIKHLQAAQQSLTRGGNNANNSQISYAIAKYKQQIQNLQNQINAHQAFILKQKQQQSIPQNTQQHPAAHVNNSNMEYMRQHDPISALQGNFTEMNLSKHSGYPGGPNSQSKLINQWKLPEKDLTSDSTDFSRAPGTTKQNLSSAPGNTMGPLGLQNDGTWSTGRNVGDGWPDSSTDNENKDWSVAQPASAATYTDLVQEFEPGKPWKGSQIKSIEDDPSITPGSVARSPLSINSTPKEADIFANPSKNSPTDLTPLSLSSSTWSFNPSSSNQNFQSWSDSPQQCAPSELWATSMNKTSRGPPPGLGANKSAGVSVTGVPSVTNSSSVVTGSANGWMVTGGRGVPSSNSGWNTSNSGWNSTWLLLKNLTTQIDGSTLRTLCMQHGPLANFHLYPNQGIALCKYATREEANKAQMSLNNCDFGSTTICAESPSESEVQKILQHLPQTPNSVTGSGLTGNGGNGANNSNNGGSVSGGNNSISSGSGNNGPCSAVGSASGGSGNGSMAAHSVISGTGSNNGCGGNAMNSSSNGSNSGGGNSQNQTGSSVLSSNGGKTGNGGNIASGNGGSNVTSNNVVGSNNAVSAPTWRQTQNQQNQTRPSGRDEYDFISQYVCSIVDD</sequence>
<feature type="region of interest" description="Disordered" evidence="3">
    <location>
        <begin position="422"/>
        <end position="443"/>
    </location>
</feature>
<dbReference type="InterPro" id="IPR035979">
    <property type="entry name" value="RBD_domain_sf"/>
</dbReference>
<reference evidence="5" key="2">
    <citation type="journal article" date="2015" name="Gigascience">
        <title>Reconstructing a comprehensive transcriptome assembly of a white-pupal translocated strain of the pest fruit fly Bactrocera cucurbitae.</title>
        <authorList>
            <person name="Sim S.B."/>
            <person name="Calla B."/>
            <person name="Hall B."/>
            <person name="DeRego T."/>
            <person name="Geib S.M."/>
        </authorList>
    </citation>
    <scope>NUCLEOTIDE SEQUENCE</scope>
</reference>
<dbReference type="InterPro" id="IPR052068">
    <property type="entry name" value="GW182_domain"/>
</dbReference>
<dbReference type="CDD" id="cd12435">
    <property type="entry name" value="RRM_GW182_like"/>
    <property type="match status" value="1"/>
</dbReference>
<evidence type="ECO:0000313" key="5">
    <source>
        <dbReference type="EMBL" id="JAD02215.1"/>
    </source>
</evidence>
<evidence type="ECO:0000256" key="2">
    <source>
        <dbReference type="SAM" id="Coils"/>
    </source>
</evidence>
<gene>
    <name evidence="5" type="primary">gw_1</name>
    <name evidence="5" type="ORF">g.29108</name>
</gene>
<feature type="compositionally biased region" description="Low complexity" evidence="3">
    <location>
        <begin position="1387"/>
        <end position="1396"/>
    </location>
</feature>
<feature type="coiled-coil region" evidence="2">
    <location>
        <begin position="887"/>
        <end position="921"/>
    </location>
</feature>
<dbReference type="Gene3D" id="3.30.70.330">
    <property type="match status" value="1"/>
</dbReference>
<dbReference type="InterPro" id="IPR012677">
    <property type="entry name" value="Nucleotide-bd_a/b_plait_sf"/>
</dbReference>
<dbReference type="InterPro" id="IPR009060">
    <property type="entry name" value="UBA-like_sf"/>
</dbReference>
<feature type="compositionally biased region" description="Polar residues" evidence="3">
    <location>
        <begin position="991"/>
        <end position="1012"/>
    </location>
</feature>
<dbReference type="Pfam" id="PF00076">
    <property type="entry name" value="RRM_1"/>
    <property type="match status" value="1"/>
</dbReference>
<feature type="region of interest" description="Disordered" evidence="3">
    <location>
        <begin position="262"/>
        <end position="307"/>
    </location>
</feature>
<feature type="compositionally biased region" description="Polar residues" evidence="3">
    <location>
        <begin position="201"/>
        <end position="215"/>
    </location>
</feature>
<evidence type="ECO:0000256" key="1">
    <source>
        <dbReference type="ARBA" id="ARBA00022884"/>
    </source>
</evidence>
<dbReference type="InterPro" id="IPR015940">
    <property type="entry name" value="UBA"/>
</dbReference>
<dbReference type="Pfam" id="PF00627">
    <property type="entry name" value="UBA"/>
    <property type="match status" value="1"/>
</dbReference>
<dbReference type="PANTHER" id="PTHR13020:SF25">
    <property type="entry name" value="PROTEIN GAWKY"/>
    <property type="match status" value="1"/>
</dbReference>
<feature type="domain" description="UBA" evidence="4">
    <location>
        <begin position="664"/>
        <end position="705"/>
    </location>
</feature>
<dbReference type="InterPro" id="IPR026805">
    <property type="entry name" value="GW182_M_dom"/>
</dbReference>
<feature type="compositionally biased region" description="Polar residues" evidence="3">
    <location>
        <begin position="105"/>
        <end position="119"/>
    </location>
</feature>
<evidence type="ECO:0000256" key="3">
    <source>
        <dbReference type="SAM" id="MobiDB-lite"/>
    </source>
</evidence>
<feature type="region of interest" description="Disordered" evidence="3">
    <location>
        <begin position="20"/>
        <end position="60"/>
    </location>
</feature>
<feature type="region of interest" description="Disordered" evidence="3">
    <location>
        <begin position="105"/>
        <end position="215"/>
    </location>
</feature>
<feature type="compositionally biased region" description="Low complexity" evidence="3">
    <location>
        <begin position="1114"/>
        <end position="1146"/>
    </location>
</feature>
<feature type="compositionally biased region" description="Low complexity" evidence="3">
    <location>
        <begin position="1403"/>
        <end position="1416"/>
    </location>
</feature>
<feature type="compositionally biased region" description="Low complexity" evidence="3">
    <location>
        <begin position="1176"/>
        <end position="1189"/>
    </location>
</feature>
<dbReference type="PANTHER" id="PTHR13020">
    <property type="entry name" value="TRINUCLEOTIDE REPEAT-CONTAINING GENE 6"/>
    <property type="match status" value="1"/>
</dbReference>
<dbReference type="GO" id="GO:0003723">
    <property type="term" value="F:RNA binding"/>
    <property type="evidence" value="ECO:0007669"/>
    <property type="project" value="UniProtKB-KW"/>
</dbReference>
<feature type="compositionally biased region" description="Low complexity" evidence="3">
    <location>
        <begin position="1432"/>
        <end position="1462"/>
    </location>
</feature>
<keyword evidence="2" id="KW-0175">Coiled coil</keyword>
<feature type="compositionally biased region" description="Polar residues" evidence="3">
    <location>
        <begin position="1147"/>
        <end position="1164"/>
    </location>
</feature>
<feature type="compositionally biased region" description="Low complexity" evidence="3">
    <location>
        <begin position="1328"/>
        <end position="1359"/>
    </location>
</feature>
<feature type="region of interest" description="Disordered" evidence="3">
    <location>
        <begin position="1385"/>
        <end position="1467"/>
    </location>
</feature>
<dbReference type="InterPro" id="IPR000504">
    <property type="entry name" value="RRM_dom"/>
</dbReference>
<evidence type="ECO:0000259" key="4">
    <source>
        <dbReference type="PROSITE" id="PS50030"/>
    </source>
</evidence>
<dbReference type="PROSITE" id="PS50030">
    <property type="entry name" value="UBA"/>
    <property type="match status" value="1"/>
</dbReference>
<reference evidence="5" key="1">
    <citation type="submission" date="2014-11" db="EMBL/GenBank/DDBJ databases">
        <authorList>
            <person name="Geib S."/>
        </authorList>
    </citation>
    <scope>NUCLEOTIDE SEQUENCE</scope>
</reference>
<name>A0A0A1WUL7_ZEUCU</name>
<dbReference type="GO" id="GO:0000932">
    <property type="term" value="C:P-body"/>
    <property type="evidence" value="ECO:0007669"/>
    <property type="project" value="TreeGrafter"/>
</dbReference>
<feature type="region of interest" description="Disordered" evidence="3">
    <location>
        <begin position="1309"/>
        <end position="1369"/>
    </location>
</feature>
<dbReference type="EMBL" id="GBXI01012077">
    <property type="protein sequence ID" value="JAD02215.1"/>
    <property type="molecule type" value="Transcribed_RNA"/>
</dbReference>
<dbReference type="GO" id="GO:0035278">
    <property type="term" value="P:miRNA-mediated gene silencing by inhibition of translation"/>
    <property type="evidence" value="ECO:0007669"/>
    <property type="project" value="InterPro"/>
</dbReference>
<dbReference type="SUPFAM" id="SSF46934">
    <property type="entry name" value="UBA-like"/>
    <property type="match status" value="1"/>
</dbReference>
<dbReference type="Pfam" id="PF12938">
    <property type="entry name" value="M_domain"/>
    <property type="match status" value="1"/>
</dbReference>
<feature type="region of interest" description="Disordered" evidence="3">
    <location>
        <begin position="1068"/>
        <end position="1189"/>
    </location>
</feature>
<feature type="compositionally biased region" description="Gly residues" evidence="3">
    <location>
        <begin position="1417"/>
        <end position="1431"/>
    </location>
</feature>
<dbReference type="OrthoDB" id="5919166at2759"/>
<keyword evidence="1" id="KW-0694">RNA-binding</keyword>
<organism evidence="5">
    <name type="scientific">Zeugodacus cucurbitae</name>
    <name type="common">Melon fruit fly</name>
    <name type="synonym">Bactrocera cucurbitae</name>
    <dbReference type="NCBI Taxonomy" id="28588"/>
    <lineage>
        <taxon>Eukaryota</taxon>
        <taxon>Metazoa</taxon>
        <taxon>Ecdysozoa</taxon>
        <taxon>Arthropoda</taxon>
        <taxon>Hexapoda</taxon>
        <taxon>Insecta</taxon>
        <taxon>Pterygota</taxon>
        <taxon>Neoptera</taxon>
        <taxon>Endopterygota</taxon>
        <taxon>Diptera</taxon>
        <taxon>Brachycera</taxon>
        <taxon>Muscomorpha</taxon>
        <taxon>Tephritoidea</taxon>
        <taxon>Tephritidae</taxon>
        <taxon>Zeugodacus</taxon>
        <taxon>Zeugodacus</taxon>
    </lineage>
</organism>
<proteinExistence type="predicted"/>
<dbReference type="GO" id="GO:0005654">
    <property type="term" value="C:nucleoplasm"/>
    <property type="evidence" value="ECO:0007669"/>
    <property type="project" value="TreeGrafter"/>
</dbReference>
<feature type="region of interest" description="Disordered" evidence="3">
    <location>
        <begin position="988"/>
        <end position="1016"/>
    </location>
</feature>
<protein>
    <submittedName>
        <fullName evidence="5">Protein Gawky</fullName>
    </submittedName>
</protein>
<feature type="compositionally biased region" description="Polar residues" evidence="3">
    <location>
        <begin position="178"/>
        <end position="194"/>
    </location>
</feature>
<accession>A0A0A1WUL7</accession>